<keyword evidence="2" id="KW-1185">Reference proteome</keyword>
<dbReference type="AlphaFoldDB" id="A0A9P4JGB6"/>
<reference evidence="1" key="1">
    <citation type="journal article" date="2020" name="Stud. Mycol.">
        <title>101 Dothideomycetes genomes: a test case for predicting lifestyles and emergence of pathogens.</title>
        <authorList>
            <person name="Haridas S."/>
            <person name="Albert R."/>
            <person name="Binder M."/>
            <person name="Bloem J."/>
            <person name="Labutti K."/>
            <person name="Salamov A."/>
            <person name="Andreopoulos B."/>
            <person name="Baker S."/>
            <person name="Barry K."/>
            <person name="Bills G."/>
            <person name="Bluhm B."/>
            <person name="Cannon C."/>
            <person name="Castanera R."/>
            <person name="Culley D."/>
            <person name="Daum C."/>
            <person name="Ezra D."/>
            <person name="Gonzalez J."/>
            <person name="Henrissat B."/>
            <person name="Kuo A."/>
            <person name="Liang C."/>
            <person name="Lipzen A."/>
            <person name="Lutzoni F."/>
            <person name="Magnuson J."/>
            <person name="Mondo S."/>
            <person name="Nolan M."/>
            <person name="Ohm R."/>
            <person name="Pangilinan J."/>
            <person name="Park H.-J."/>
            <person name="Ramirez L."/>
            <person name="Alfaro M."/>
            <person name="Sun H."/>
            <person name="Tritt A."/>
            <person name="Yoshinaga Y."/>
            <person name="Zwiers L.-H."/>
            <person name="Turgeon B."/>
            <person name="Goodwin S."/>
            <person name="Spatafora J."/>
            <person name="Crous P."/>
            <person name="Grigoriev I."/>
        </authorList>
    </citation>
    <scope>NUCLEOTIDE SEQUENCE</scope>
    <source>
        <strain evidence="1">ATCC 74209</strain>
    </source>
</reference>
<proteinExistence type="predicted"/>
<accession>A0A9P4JGB6</accession>
<evidence type="ECO:0000313" key="2">
    <source>
        <dbReference type="Proteomes" id="UP000799536"/>
    </source>
</evidence>
<name>A0A9P4JGB6_9PLEO</name>
<comment type="caution">
    <text evidence="1">The sequence shown here is derived from an EMBL/GenBank/DDBJ whole genome shotgun (WGS) entry which is preliminary data.</text>
</comment>
<dbReference type="EMBL" id="ML994233">
    <property type="protein sequence ID" value="KAF2197456.1"/>
    <property type="molecule type" value="Genomic_DNA"/>
</dbReference>
<evidence type="ECO:0000313" key="1">
    <source>
        <dbReference type="EMBL" id="KAF2197456.1"/>
    </source>
</evidence>
<organism evidence="1 2">
    <name type="scientific">Delitschia confertaspora ATCC 74209</name>
    <dbReference type="NCBI Taxonomy" id="1513339"/>
    <lineage>
        <taxon>Eukaryota</taxon>
        <taxon>Fungi</taxon>
        <taxon>Dikarya</taxon>
        <taxon>Ascomycota</taxon>
        <taxon>Pezizomycotina</taxon>
        <taxon>Dothideomycetes</taxon>
        <taxon>Pleosporomycetidae</taxon>
        <taxon>Pleosporales</taxon>
        <taxon>Delitschiaceae</taxon>
        <taxon>Delitschia</taxon>
    </lineage>
</organism>
<protein>
    <submittedName>
        <fullName evidence="1">Uncharacterized protein</fullName>
    </submittedName>
</protein>
<gene>
    <name evidence="1" type="ORF">GQ43DRAFT_403042</name>
</gene>
<dbReference type="Proteomes" id="UP000799536">
    <property type="component" value="Unassembled WGS sequence"/>
</dbReference>
<dbReference type="OrthoDB" id="3784117at2759"/>
<sequence>MPYIDAASQTVLRGLVHHPSSAPAILLPTNTATPPEEYMESKHTEYSGVPKIVETQPNCLSMSRTMSKRKNRPDLVARISLPASDMEDPRSPPPTQAVLSPLPPMNKLHAGHTPLMPIAMSPVQDIIHTGQSTPTPVQEEFLSGPLTLPLEPGDGAADTIKLKVLTAELEKIAREQEFGCEDIETKANGGANVEGSLIRSRKGSAESSDITSPGTIEVDGVILKKPVMNFGAPLGQVSSN</sequence>